<feature type="region of interest" description="Disordered" evidence="3">
    <location>
        <begin position="284"/>
        <end position="318"/>
    </location>
</feature>
<dbReference type="InterPro" id="IPR007201">
    <property type="entry name" value="Mei2-like_Rrm_C"/>
</dbReference>
<dbReference type="GO" id="GO:0003723">
    <property type="term" value="F:RNA binding"/>
    <property type="evidence" value="ECO:0007669"/>
    <property type="project" value="UniProtKB-UniRule"/>
</dbReference>
<feature type="compositionally biased region" description="Polar residues" evidence="3">
    <location>
        <begin position="198"/>
        <end position="217"/>
    </location>
</feature>
<dbReference type="Gene3D" id="3.30.70.330">
    <property type="match status" value="1"/>
</dbReference>
<feature type="domain" description="RRM" evidence="4">
    <location>
        <begin position="427"/>
        <end position="502"/>
    </location>
</feature>
<dbReference type="PROSITE" id="PS50102">
    <property type="entry name" value="RRM"/>
    <property type="match status" value="2"/>
</dbReference>
<organism evidence="5">
    <name type="scientific">Pseudo-nitzschia delicatissima</name>
    <dbReference type="NCBI Taxonomy" id="44447"/>
    <lineage>
        <taxon>Eukaryota</taxon>
        <taxon>Sar</taxon>
        <taxon>Stramenopiles</taxon>
        <taxon>Ochrophyta</taxon>
        <taxon>Bacillariophyta</taxon>
        <taxon>Bacillariophyceae</taxon>
        <taxon>Bacillariophycidae</taxon>
        <taxon>Bacillariales</taxon>
        <taxon>Bacillariaceae</taxon>
        <taxon>Pseudo-nitzschia</taxon>
    </lineage>
</organism>
<feature type="compositionally biased region" description="Basic and acidic residues" evidence="3">
    <location>
        <begin position="544"/>
        <end position="572"/>
    </location>
</feature>
<dbReference type="PANTHER" id="PTHR23189">
    <property type="entry name" value="RNA RECOGNITION MOTIF-CONTAINING"/>
    <property type="match status" value="1"/>
</dbReference>
<evidence type="ECO:0000259" key="4">
    <source>
        <dbReference type="PROSITE" id="PS50102"/>
    </source>
</evidence>
<feature type="compositionally biased region" description="Low complexity" evidence="3">
    <location>
        <begin position="68"/>
        <end position="79"/>
    </location>
</feature>
<feature type="region of interest" description="Disordered" evidence="3">
    <location>
        <begin position="137"/>
        <end position="250"/>
    </location>
</feature>
<feature type="region of interest" description="Disordered" evidence="3">
    <location>
        <begin position="523"/>
        <end position="664"/>
    </location>
</feature>
<feature type="compositionally biased region" description="Polar residues" evidence="3">
    <location>
        <begin position="176"/>
        <end position="186"/>
    </location>
</feature>
<reference evidence="5" key="1">
    <citation type="submission" date="2021-01" db="EMBL/GenBank/DDBJ databases">
        <authorList>
            <person name="Corre E."/>
            <person name="Pelletier E."/>
            <person name="Niang G."/>
            <person name="Scheremetjew M."/>
            <person name="Finn R."/>
            <person name="Kale V."/>
            <person name="Holt S."/>
            <person name="Cochrane G."/>
            <person name="Meng A."/>
            <person name="Brown T."/>
            <person name="Cohen L."/>
        </authorList>
    </citation>
    <scope>NUCLEOTIDE SEQUENCE</scope>
    <source>
        <strain evidence="5">B596</strain>
    </source>
</reference>
<feature type="region of interest" description="Disordered" evidence="3">
    <location>
        <begin position="1"/>
        <end position="103"/>
    </location>
</feature>
<dbReference type="InterPro" id="IPR035979">
    <property type="entry name" value="RBD_domain_sf"/>
</dbReference>
<dbReference type="SUPFAM" id="SSF54928">
    <property type="entry name" value="RNA-binding domain, RBD"/>
    <property type="match status" value="2"/>
</dbReference>
<evidence type="ECO:0000256" key="3">
    <source>
        <dbReference type="SAM" id="MobiDB-lite"/>
    </source>
</evidence>
<evidence type="ECO:0000256" key="2">
    <source>
        <dbReference type="PROSITE-ProRule" id="PRU00176"/>
    </source>
</evidence>
<sequence length="853" mass="92522">MSSPVPPGDLAGGNATWAVDPKTSSPPPGFVTGPGLWSEKSTKASDFSSNGGQSRQDHRHNERTSSFNNIAAALGNGLAESMEDATRGEHLSKSHHDNGIDLNVPTNLTDNFFNPGKKNEVNYERHKRHAASRLLGATGSAPAPSSSQNGADPGALFGALESADSRSVGAPRSGGIESSSTLTSPFSHDPKAPAFTPSYESASIGSSLQFNGNQTQNGRDDNGKSRLPVTKDLGMTVMEPDSSFGGGTTIKSHNFSSPYGSNRIGKSGTDVSYGIQADMKNLNLWSGTGGDRGGGGNNRNPKSPSSNGLGDRLGSSSKPVDAESELVSFTWDTNHHEPSRTLAVFNASSIPPNEIISICETFGATEAFRSEFLDSLGVCFISFFDMRCAQFAAMQLPSRLQRSMAGGGRVQVKFCVPLNSSSQNDESLVVINDLPHQISADNLGRMLSSFGAIRSLKTLGGGSYGGSFVAEFHDVQDARKVVYELESTQPWGPDVSIEVGGRNPPDRKKGRELLAMLGRWRNQGVVGQSRPTNSRGMPGGKSPDTYRPHDSRGMGRNDGRYDRGYAPDDRGMPHGYGPGPQDGRYPYGGNAYAMHQQHPGGYSQYRGQHHPGDNAGRGHPGAYMNRQGNHPPPHQQHYYQQPQPSHASYGDNRSVISGSSSRLTGGASGYYTDDRSIGSHNSNLRSVTSVVDSMAGNTRDGQSQHLILDLDAVENGLDTRTSLMVRNIPNKYTQQMLLKEFTENDHGPGIIDFFYLPIDFKNRCNRGYAFINFVDHLDILNFHRQYYGQHWRTFNSDKICDITYARIQGKAAMLKRFENSALMEKDEEYKPLVFVSSGQERGKRLPFPDSSRS</sequence>
<dbReference type="AlphaFoldDB" id="A0A7S0TEJ0"/>
<feature type="compositionally biased region" description="Polar residues" evidence="3">
    <location>
        <begin position="654"/>
        <end position="663"/>
    </location>
</feature>
<proteinExistence type="predicted"/>
<dbReference type="InterPro" id="IPR000504">
    <property type="entry name" value="RRM_dom"/>
</dbReference>
<accession>A0A7S0TEJ0</accession>
<evidence type="ECO:0000313" key="5">
    <source>
        <dbReference type="EMBL" id="CAD8729964.1"/>
    </source>
</evidence>
<feature type="compositionally biased region" description="Low complexity" evidence="3">
    <location>
        <begin position="635"/>
        <end position="644"/>
    </location>
</feature>
<feature type="compositionally biased region" description="Low complexity" evidence="3">
    <location>
        <begin position="298"/>
        <end position="308"/>
    </location>
</feature>
<name>A0A7S0TEJ0_9STRA</name>
<evidence type="ECO:0000256" key="1">
    <source>
        <dbReference type="ARBA" id="ARBA00022884"/>
    </source>
</evidence>
<gene>
    <name evidence="5" type="ORF">PDEL0327_LOCUS1457</name>
</gene>
<feature type="compositionally biased region" description="Basic and acidic residues" evidence="3">
    <location>
        <begin position="84"/>
        <end position="99"/>
    </location>
</feature>
<dbReference type="Pfam" id="PF04059">
    <property type="entry name" value="RRM_2"/>
    <property type="match status" value="1"/>
</dbReference>
<keyword evidence="1 2" id="KW-0694">RNA-binding</keyword>
<feature type="compositionally biased region" description="Gly residues" evidence="3">
    <location>
        <begin position="287"/>
        <end position="297"/>
    </location>
</feature>
<protein>
    <recommendedName>
        <fullName evidence="4">RRM domain-containing protein</fullName>
    </recommendedName>
</protein>
<feature type="compositionally biased region" description="Polar residues" evidence="3">
    <location>
        <begin position="525"/>
        <end position="535"/>
    </location>
</feature>
<feature type="domain" description="RRM" evidence="4">
    <location>
        <begin position="721"/>
        <end position="819"/>
    </location>
</feature>
<dbReference type="EMBL" id="HBFG01001934">
    <property type="protein sequence ID" value="CAD8729964.1"/>
    <property type="molecule type" value="Transcribed_RNA"/>
</dbReference>
<dbReference type="InterPro" id="IPR012677">
    <property type="entry name" value="Nucleotide-bd_a/b_plait_sf"/>
</dbReference>
<feature type="compositionally biased region" description="Polar residues" evidence="3">
    <location>
        <begin position="44"/>
        <end position="54"/>
    </location>
</feature>